<dbReference type="AlphaFoldDB" id="A0A640KMZ5"/>
<dbReference type="OrthoDB" id="265135at2759"/>
<feature type="compositionally biased region" description="Basic and acidic residues" evidence="1">
    <location>
        <begin position="164"/>
        <end position="173"/>
    </location>
</feature>
<evidence type="ECO:0000256" key="1">
    <source>
        <dbReference type="SAM" id="MobiDB-lite"/>
    </source>
</evidence>
<keyword evidence="3" id="KW-1185">Reference proteome</keyword>
<comment type="caution">
    <text evidence="2">The sequence shown here is derived from an EMBL/GenBank/DDBJ whole genome shotgun (WGS) entry which is preliminary data.</text>
</comment>
<evidence type="ECO:0000313" key="3">
    <source>
        <dbReference type="Proteomes" id="UP000419144"/>
    </source>
</evidence>
<evidence type="ECO:0000313" key="2">
    <source>
        <dbReference type="EMBL" id="GET91100.1"/>
    </source>
</evidence>
<dbReference type="VEuPathDB" id="TriTrypDB:LtaPh_3109701"/>
<feature type="region of interest" description="Disordered" evidence="1">
    <location>
        <begin position="459"/>
        <end position="483"/>
    </location>
</feature>
<dbReference type="Proteomes" id="UP000419144">
    <property type="component" value="Unassembled WGS sequence"/>
</dbReference>
<feature type="region of interest" description="Disordered" evidence="1">
    <location>
        <begin position="721"/>
        <end position="758"/>
    </location>
</feature>
<protein>
    <submittedName>
        <fullName evidence="2">Uncharacterized protein</fullName>
    </submittedName>
</protein>
<accession>A0A640KMZ5</accession>
<name>A0A640KMZ5_LEITA</name>
<feature type="region of interest" description="Disordered" evidence="1">
    <location>
        <begin position="119"/>
        <end position="176"/>
    </location>
</feature>
<sequence>MGFFTMLSGSDEKAAEVNAAATHRERTHMRVPRVQADTDNLHAKMTLRAPIEPASVMNTSRSAEPKPSLTHSVALPAKRDRLSLWSRLLCRPEVYDPYVEAAPLTHLLDVNESHVLRKGVERQDAQQHAHAEGCAKDERNVLQSRRSGCTSGGEGSCLYTPAPNRDEEQRDGSEGSVMSACIVNASSVEEFEDVDRKSDVVEPNTGEPLLHTHVFHVFDTRRCRVPTSTLLWSPTLTDNFSINALVSGGGSAASMDATEIGAVSSRGSVPSTEPRLISGEELTKKRLQRRQQLKNAAKRDREYKEAWAALVASAGLHRAGDLEDETCRRTELRSSEERGSRCSSTVGASATPVVTSSYLTHEALESLRKGTQPLSYDIPETHLSRLSHYAQLPKKAKDVDEEAATVSEEKDCAGSCSSCSSTDSSQFALDDEHVNVETGLPLMYGSSLRCRNFASRTGEVSGERAPYRPHRRENDGRGGSQRIPAGKYLLGSRAYVDHVMFAQRRQQECALFALLTEAHRQAREAHRRLAQLYYYYIIPILAQYSAEHEIRGLERSLLQCGSGALRLYHQKFCRTVVYRGSESKTSPSSGASDSSACCLQVQPVDYQVTDYLFENVWRELFLDVKAYLGMQPCEDDDFGTSRTVSEQCHGAADLSGTASTCHGSVCVAATVLHSMELFERQRHIQSAARDAEEWVAWYYYYFIPQMQCAGSAEQKVALQRSLLPPPPSPSASVCETGSNDNGEGSHNHDNDSEPPQLHTIDSEYLPLHWTRACNTEEGEKVLNYRRHLKLKAIEGFLKQRSVVLGHSGEHSAVDDRGTANKTHASPSTTVNIVESTYEKVGGNATAASSDSYPLKHLSESRDFLGSVHKTECRQLLHVHAEADVEEASFLKPSLHGLSAVAIRRQKCGGGQVNDVGSEETEDDDDAIPVGAHHTVNVGCFGLSFFSIFD</sequence>
<reference evidence="2" key="1">
    <citation type="submission" date="2019-11" db="EMBL/GenBank/DDBJ databases">
        <title>Leishmania tarentolae CDS.</title>
        <authorList>
            <person name="Goto Y."/>
            <person name="Yamagishi J."/>
        </authorList>
    </citation>
    <scope>NUCLEOTIDE SEQUENCE [LARGE SCALE GENOMIC DNA]</scope>
    <source>
        <strain evidence="2">Parrot Tar II</strain>
    </source>
</reference>
<feature type="compositionally biased region" description="Basic and acidic residues" evidence="1">
    <location>
        <begin position="461"/>
        <end position="476"/>
    </location>
</feature>
<feature type="compositionally biased region" description="Polar residues" evidence="1">
    <location>
        <begin position="731"/>
        <end position="742"/>
    </location>
</feature>
<dbReference type="EMBL" id="BLBS01000046">
    <property type="protein sequence ID" value="GET91100.1"/>
    <property type="molecule type" value="Genomic_DNA"/>
</dbReference>
<feature type="compositionally biased region" description="Basic and acidic residues" evidence="1">
    <location>
        <begin position="119"/>
        <end position="140"/>
    </location>
</feature>
<organism evidence="2 3">
    <name type="scientific">Leishmania tarentolae</name>
    <name type="common">Sauroleishmania tarentolae</name>
    <dbReference type="NCBI Taxonomy" id="5689"/>
    <lineage>
        <taxon>Eukaryota</taxon>
        <taxon>Discoba</taxon>
        <taxon>Euglenozoa</taxon>
        <taxon>Kinetoplastea</taxon>
        <taxon>Metakinetoplastina</taxon>
        <taxon>Trypanosomatida</taxon>
        <taxon>Trypanosomatidae</taxon>
        <taxon>Leishmaniinae</taxon>
        <taxon>Leishmania</taxon>
        <taxon>lizard Leishmania</taxon>
    </lineage>
</organism>
<proteinExistence type="predicted"/>
<gene>
    <name evidence="2" type="ORF">LtaPh_3109701</name>
</gene>